<organism evidence="11 12">
    <name type="scientific">Spinacia oleracea</name>
    <name type="common">Spinach</name>
    <dbReference type="NCBI Taxonomy" id="3562"/>
    <lineage>
        <taxon>Eukaryota</taxon>
        <taxon>Viridiplantae</taxon>
        <taxon>Streptophyta</taxon>
        <taxon>Embryophyta</taxon>
        <taxon>Tracheophyta</taxon>
        <taxon>Spermatophyta</taxon>
        <taxon>Magnoliopsida</taxon>
        <taxon>eudicotyledons</taxon>
        <taxon>Gunneridae</taxon>
        <taxon>Pentapetalae</taxon>
        <taxon>Caryophyllales</taxon>
        <taxon>Chenopodiaceae</taxon>
        <taxon>Chenopodioideae</taxon>
        <taxon>Anserineae</taxon>
        <taxon>Spinacia</taxon>
    </lineage>
</organism>
<keyword evidence="6 8" id="KW-0472">Membrane</keyword>
<reference evidence="12" key="2">
    <citation type="submission" date="2025-08" db="UniProtKB">
        <authorList>
            <consortium name="RefSeq"/>
        </authorList>
    </citation>
    <scope>IDENTIFICATION</scope>
    <source>
        <tissue evidence="12">Leaf</tissue>
    </source>
</reference>
<reference evidence="11" key="1">
    <citation type="journal article" date="2021" name="Nat. Commun.">
        <title>Genomic analyses provide insights into spinach domestication and the genetic basis of agronomic traits.</title>
        <authorList>
            <person name="Cai X."/>
            <person name="Sun X."/>
            <person name="Xu C."/>
            <person name="Sun H."/>
            <person name="Wang X."/>
            <person name="Ge C."/>
            <person name="Zhang Z."/>
            <person name="Wang Q."/>
            <person name="Fei Z."/>
            <person name="Jiao C."/>
            <person name="Wang Q."/>
        </authorList>
    </citation>
    <scope>NUCLEOTIDE SEQUENCE [LARGE SCALE GENOMIC DNA]</scope>
    <source>
        <strain evidence="11">cv. Varoflay</strain>
    </source>
</reference>
<keyword evidence="5 8" id="KW-1133">Transmembrane helix</keyword>
<dbReference type="Gene3D" id="3.40.50.300">
    <property type="entry name" value="P-loop containing nucleotide triphosphate hydrolases"/>
    <property type="match status" value="2"/>
</dbReference>
<feature type="domain" description="ABC transporter" evidence="9">
    <location>
        <begin position="1032"/>
        <end position="1269"/>
    </location>
</feature>
<evidence type="ECO:0000313" key="11">
    <source>
        <dbReference type="Proteomes" id="UP000813463"/>
    </source>
</evidence>
<keyword evidence="2 8" id="KW-0812">Transmembrane</keyword>
<dbReference type="SMART" id="SM00382">
    <property type="entry name" value="AAA"/>
    <property type="match status" value="2"/>
</dbReference>
<dbReference type="Gene3D" id="1.20.1560.10">
    <property type="entry name" value="ABC transporter type 1, transmembrane domain"/>
    <property type="match status" value="1"/>
</dbReference>
<keyword evidence="11" id="KW-1185">Reference proteome</keyword>
<dbReference type="PANTHER" id="PTHR24222">
    <property type="entry name" value="ABC TRANSPORTER B FAMILY"/>
    <property type="match status" value="1"/>
</dbReference>
<dbReference type="RefSeq" id="XP_056684931.1">
    <property type="nucleotide sequence ID" value="XM_056828953.1"/>
</dbReference>
<dbReference type="GeneID" id="110798683"/>
<feature type="transmembrane region" description="Helical" evidence="8">
    <location>
        <begin position="84"/>
        <end position="106"/>
    </location>
</feature>
<dbReference type="InterPro" id="IPR036640">
    <property type="entry name" value="ABC1_TM_sf"/>
</dbReference>
<evidence type="ECO:0000256" key="3">
    <source>
        <dbReference type="ARBA" id="ARBA00022741"/>
    </source>
</evidence>
<feature type="transmembrane region" description="Helical" evidence="8">
    <location>
        <begin position="840"/>
        <end position="867"/>
    </location>
</feature>
<dbReference type="Pfam" id="PF00005">
    <property type="entry name" value="ABC_tran"/>
    <property type="match status" value="2"/>
</dbReference>
<comment type="subcellular location">
    <subcellularLocation>
        <location evidence="1">Membrane</location>
        <topology evidence="1">Multi-pass membrane protein</topology>
    </subcellularLocation>
</comment>
<evidence type="ECO:0000256" key="4">
    <source>
        <dbReference type="ARBA" id="ARBA00022840"/>
    </source>
</evidence>
<dbReference type="SUPFAM" id="SSF52540">
    <property type="entry name" value="P-loop containing nucleoside triphosphate hydrolases"/>
    <property type="match status" value="2"/>
</dbReference>
<dbReference type="InterPro" id="IPR027417">
    <property type="entry name" value="P-loop_NTPase"/>
</dbReference>
<keyword evidence="4" id="KW-0067">ATP-binding</keyword>
<evidence type="ECO:0000259" key="10">
    <source>
        <dbReference type="PROSITE" id="PS50929"/>
    </source>
</evidence>
<feature type="transmembrane region" description="Helical" evidence="8">
    <location>
        <begin position="936"/>
        <end position="961"/>
    </location>
</feature>
<dbReference type="CDD" id="cd03249">
    <property type="entry name" value="ABC_MTABC3_MDL1_MDL2"/>
    <property type="match status" value="2"/>
</dbReference>
<dbReference type="InterPro" id="IPR003593">
    <property type="entry name" value="AAA+_ATPase"/>
</dbReference>
<feature type="compositionally biased region" description="Basic and acidic residues" evidence="7">
    <location>
        <begin position="676"/>
        <end position="690"/>
    </location>
</feature>
<dbReference type="Pfam" id="PF00664">
    <property type="entry name" value="ABC_membrane"/>
    <property type="match status" value="2"/>
</dbReference>
<feature type="transmembrane region" description="Helical" evidence="8">
    <location>
        <begin position="265"/>
        <end position="287"/>
    </location>
</feature>
<dbReference type="InterPro" id="IPR011527">
    <property type="entry name" value="ABC1_TM_dom"/>
</dbReference>
<dbReference type="InterPro" id="IPR017871">
    <property type="entry name" value="ABC_transporter-like_CS"/>
</dbReference>
<evidence type="ECO:0000256" key="7">
    <source>
        <dbReference type="SAM" id="MobiDB-lite"/>
    </source>
</evidence>
<feature type="domain" description="ABC transporter" evidence="9">
    <location>
        <begin position="361"/>
        <end position="597"/>
    </location>
</feature>
<feature type="region of interest" description="Disordered" evidence="7">
    <location>
        <begin position="670"/>
        <end position="690"/>
    </location>
</feature>
<proteinExistence type="predicted"/>
<feature type="transmembrane region" description="Helical" evidence="8">
    <location>
        <begin position="162"/>
        <end position="178"/>
    </location>
</feature>
<dbReference type="PROSITE" id="PS50893">
    <property type="entry name" value="ABC_TRANSPORTER_2"/>
    <property type="match status" value="2"/>
</dbReference>
<evidence type="ECO:0000313" key="12">
    <source>
        <dbReference type="RefSeq" id="XP_056684931.1"/>
    </source>
</evidence>
<feature type="transmembrane region" description="Helical" evidence="8">
    <location>
        <begin position="36"/>
        <end position="64"/>
    </location>
</feature>
<evidence type="ECO:0000256" key="2">
    <source>
        <dbReference type="ARBA" id="ARBA00022692"/>
    </source>
</evidence>
<dbReference type="PROSITE" id="PS50929">
    <property type="entry name" value="ABC_TM1F"/>
    <property type="match status" value="2"/>
</dbReference>
<feature type="compositionally biased region" description="Polar residues" evidence="7">
    <location>
        <begin position="614"/>
        <end position="630"/>
    </location>
</feature>
<feature type="domain" description="ABC transmembrane type-1" evidence="10">
    <location>
        <begin position="711"/>
        <end position="997"/>
    </location>
</feature>
<feature type="compositionally biased region" description="Low complexity" evidence="7">
    <location>
        <begin position="639"/>
        <end position="648"/>
    </location>
</feature>
<feature type="region of interest" description="Disordered" evidence="7">
    <location>
        <begin position="605"/>
        <end position="648"/>
    </location>
</feature>
<dbReference type="CDD" id="cd18578">
    <property type="entry name" value="ABC_6TM_Pgp_ABCB1_D2_like"/>
    <property type="match status" value="1"/>
</dbReference>
<sequence length="1282" mass="139082">MGDDEHGSNSNNGGNNKELDKVPFYKMFSFADRWDLILMIVGSISAIANGIAPPLMTLILGQIINSFGISSREHVVHEVSKVSLKFLYLAIYTGIACFLQVTCWIVTGERQAAKIRGLYLKTILRQDIAFFDTETTTGEVISRMSGDTVLIQDAMGEKVGKFTQLTATFVGGIAIAFIKGWLLALVLMVCIPAIVIAGATMALLMMKMSSRAQMAYAEAGNVVEQTVSAIRTVASFTGEKDAIEKYDSKLIIAYKAAAKQGLASGLGLGALVFVIMSTYALAVWYGAKLIMEKSYNGGEVLNVIMAMMTGGMSLGQTSPCLNAFAAGQAAAYKMFAAINRSPKIDASSTEGIVLEDIKGEIELKDVYFRYPARPDVLIFAGFNLQISSGTTVALVGQSGSGKSTVVSLIERFYDPDSGEVLIDGVNLKQLQLAWIRQKIGLVSQEPVLFTTTLKENIAYGKEGATDAAIRTAIELANAAKFIDKLPKGLDTMVGERGTQLSGGQKQRIAIARAILKNPRILLLDEATSALDAESERVVQDALDRIMSNRTTVIVAHRLTTIKNADTIAVVHQGKIVEKGSHEELIKDPEGGYSQLVRLQEGASEEEAALMDPSSLDTSNLERAMSRSASQRFSMRRSASRGSSSGRNSISISFSVPGHVNIHETNEEDVYFDDGDYEKTQKPDEEAKREKSRSVSMTRLAYLNKPEIPILLLGSFGACVHGIIFPLFGYLISSVIKIFYEPPRLLRRDSRKWALIYLSLGVASLVAIPFQNFCFAIAGGRLIRRIRFMTFEKVVHQEIKWFDDPANSSGSLGARLATDAANVRSLVGDQLALYVQNIATVAAGLLIAFTANWMLALIILAVAPFMFAQGYLQGKFMKGFSADAKLMYEDASQVANDAVGSIRTVASFCAEKKVMDLYQKKCEAPVKNGIRLGFISGVGFGLSFLALYCTNAFCFYIGAILIHHRKATFAEVFKVFFALTISAVGLSQSSSLAMDKNKAKDSAVSIFKIIDSKPSIDSSSEEGITQESVKGDIELSHVSFRYPTRPDIQIFSDLSLFIPSTKTVALVGESGSGKSTVISMIERFYEPEKGKVFLDGVELQKFKLSWLRQQMGLVSQEPILFNESIRANISYGKHGGATENEIIEAAKSANAHNFISGLPQGYDTSVGERGVQLSGGQKQRIAIARAILKNPKILLLDEATSALDAESERIVQDALDSVMVDRTTVVVAHRLVTVKNADIIAVVKNGVIAEKGKHDDLMKITEGAYASLVALHATATSTSTSTT</sequence>
<evidence type="ECO:0000259" key="9">
    <source>
        <dbReference type="PROSITE" id="PS50893"/>
    </source>
</evidence>
<dbReference type="Proteomes" id="UP000813463">
    <property type="component" value="Chromosome 5"/>
</dbReference>
<feature type="transmembrane region" description="Helical" evidence="8">
    <location>
        <begin position="184"/>
        <end position="204"/>
    </location>
</feature>
<protein>
    <submittedName>
        <fullName evidence="12">ABC transporter B family member 9</fullName>
    </submittedName>
</protein>
<evidence type="ECO:0000256" key="1">
    <source>
        <dbReference type="ARBA" id="ARBA00004141"/>
    </source>
</evidence>
<dbReference type="PROSITE" id="PS00211">
    <property type="entry name" value="ABC_TRANSPORTER_1"/>
    <property type="match status" value="2"/>
</dbReference>
<evidence type="ECO:0000256" key="8">
    <source>
        <dbReference type="SAM" id="Phobius"/>
    </source>
</evidence>
<dbReference type="InterPro" id="IPR003439">
    <property type="entry name" value="ABC_transporter-like_ATP-bd"/>
</dbReference>
<evidence type="ECO:0000256" key="6">
    <source>
        <dbReference type="ARBA" id="ARBA00023136"/>
    </source>
</evidence>
<evidence type="ECO:0000256" key="5">
    <source>
        <dbReference type="ARBA" id="ARBA00022989"/>
    </source>
</evidence>
<feature type="transmembrane region" description="Helical" evidence="8">
    <location>
        <begin position="752"/>
        <end position="777"/>
    </location>
</feature>
<accession>A0ABM3QNI5</accession>
<name>A0ABM3QNI5_SPIOL</name>
<feature type="transmembrane region" description="Helical" evidence="8">
    <location>
        <begin position="967"/>
        <end position="985"/>
    </location>
</feature>
<feature type="domain" description="ABC transmembrane type-1" evidence="10">
    <location>
        <begin position="40"/>
        <end position="326"/>
    </location>
</feature>
<dbReference type="CDD" id="cd18577">
    <property type="entry name" value="ABC_6TM_Pgp_ABCB1_D1_like"/>
    <property type="match status" value="1"/>
</dbReference>
<feature type="transmembrane region" description="Helical" evidence="8">
    <location>
        <begin position="707"/>
        <end position="731"/>
    </location>
</feature>
<dbReference type="SUPFAM" id="SSF90123">
    <property type="entry name" value="ABC transporter transmembrane region"/>
    <property type="match status" value="2"/>
</dbReference>
<gene>
    <name evidence="12" type="primary">LOC110798683</name>
</gene>
<keyword evidence="3" id="KW-0547">Nucleotide-binding</keyword>
<dbReference type="InterPro" id="IPR039421">
    <property type="entry name" value="Type_1_exporter"/>
</dbReference>
<dbReference type="PANTHER" id="PTHR24222:SF50">
    <property type="entry name" value="ABC TRANSPORTER B FAMILY MEMBER 9-LIKE ISOFORM X2"/>
    <property type="match status" value="1"/>
</dbReference>